<evidence type="ECO:0000313" key="2">
    <source>
        <dbReference type="EMBL" id="PVI00018.1"/>
    </source>
</evidence>
<feature type="chain" id="PRO_5015852316" description="Protein kinase domain-containing protein" evidence="1">
    <location>
        <begin position="23"/>
        <end position="85"/>
    </location>
</feature>
<evidence type="ECO:0000313" key="3">
    <source>
        <dbReference type="Proteomes" id="UP000244855"/>
    </source>
</evidence>
<dbReference type="Proteomes" id="UP000244855">
    <property type="component" value="Unassembled WGS sequence"/>
</dbReference>
<reference evidence="2 3" key="1">
    <citation type="journal article" date="2018" name="Sci. Rep.">
        <title>Comparative genomics provides insights into the lifestyle and reveals functional heterogeneity of dark septate endophytic fungi.</title>
        <authorList>
            <person name="Knapp D.G."/>
            <person name="Nemeth J.B."/>
            <person name="Barry K."/>
            <person name="Hainaut M."/>
            <person name="Henrissat B."/>
            <person name="Johnson J."/>
            <person name="Kuo A."/>
            <person name="Lim J.H.P."/>
            <person name="Lipzen A."/>
            <person name="Nolan M."/>
            <person name="Ohm R.A."/>
            <person name="Tamas L."/>
            <person name="Grigoriev I.V."/>
            <person name="Spatafora J.W."/>
            <person name="Nagy L.G."/>
            <person name="Kovacs G.M."/>
        </authorList>
    </citation>
    <scope>NUCLEOTIDE SEQUENCE [LARGE SCALE GENOMIC DNA]</scope>
    <source>
        <strain evidence="2 3">DSE2036</strain>
    </source>
</reference>
<keyword evidence="1" id="KW-0732">Signal</keyword>
<protein>
    <recommendedName>
        <fullName evidence="4">Protein kinase domain-containing protein</fullName>
    </recommendedName>
</protein>
<feature type="signal peptide" evidence="1">
    <location>
        <begin position="1"/>
        <end position="22"/>
    </location>
</feature>
<sequence>MIYLMTRIGWPPLLWFQHVCSALVPVMYIFNPPTSPPRETLLVRDEATQIAYPRLDARVVKKSRELPGDIYALGWLLCILEFCWS</sequence>
<dbReference type="EMBL" id="KZ805380">
    <property type="protein sequence ID" value="PVI00018.1"/>
    <property type="molecule type" value="Genomic_DNA"/>
</dbReference>
<name>A0A2V1DP71_9PLEO</name>
<dbReference type="OrthoDB" id="72851at2759"/>
<accession>A0A2V1DP71</accession>
<evidence type="ECO:0008006" key="4">
    <source>
        <dbReference type="Google" id="ProtNLM"/>
    </source>
</evidence>
<keyword evidence="3" id="KW-1185">Reference proteome</keyword>
<gene>
    <name evidence="2" type="ORF">DM02DRAFT_411368</name>
</gene>
<dbReference type="STRING" id="97972.A0A2V1DP71"/>
<proteinExistence type="predicted"/>
<dbReference type="AlphaFoldDB" id="A0A2V1DP71"/>
<organism evidence="2 3">
    <name type="scientific">Periconia macrospinosa</name>
    <dbReference type="NCBI Taxonomy" id="97972"/>
    <lineage>
        <taxon>Eukaryota</taxon>
        <taxon>Fungi</taxon>
        <taxon>Dikarya</taxon>
        <taxon>Ascomycota</taxon>
        <taxon>Pezizomycotina</taxon>
        <taxon>Dothideomycetes</taxon>
        <taxon>Pleosporomycetidae</taxon>
        <taxon>Pleosporales</taxon>
        <taxon>Massarineae</taxon>
        <taxon>Periconiaceae</taxon>
        <taxon>Periconia</taxon>
    </lineage>
</organism>
<evidence type="ECO:0000256" key="1">
    <source>
        <dbReference type="SAM" id="SignalP"/>
    </source>
</evidence>